<keyword evidence="1" id="KW-0238">DNA-binding</keyword>
<feature type="domain" description="HTH cro/C1-type" evidence="2">
    <location>
        <begin position="25"/>
        <end position="79"/>
    </location>
</feature>
<protein>
    <recommendedName>
        <fullName evidence="2">HTH cro/C1-type domain-containing protein</fullName>
    </recommendedName>
</protein>
<reference evidence="3" key="1">
    <citation type="journal article" date="2014" name="Int. J. Syst. Evol. Microbiol.">
        <title>Complete genome sequence of Corynebacterium casei LMG S-19264T (=DSM 44701T), isolated from a smear-ripened cheese.</title>
        <authorList>
            <consortium name="US DOE Joint Genome Institute (JGI-PGF)"/>
            <person name="Walter F."/>
            <person name="Albersmeier A."/>
            <person name="Kalinowski J."/>
            <person name="Ruckert C."/>
        </authorList>
    </citation>
    <scope>NUCLEOTIDE SEQUENCE</scope>
    <source>
        <strain evidence="3">CGMCC 1.15178</strain>
    </source>
</reference>
<dbReference type="PANTHER" id="PTHR46797:SF1">
    <property type="entry name" value="METHYLPHOSPHONATE SYNTHASE"/>
    <property type="match status" value="1"/>
</dbReference>
<evidence type="ECO:0000313" key="4">
    <source>
        <dbReference type="Proteomes" id="UP000612456"/>
    </source>
</evidence>
<dbReference type="SUPFAM" id="SSF47413">
    <property type="entry name" value="lambda repressor-like DNA-binding domains"/>
    <property type="match status" value="1"/>
</dbReference>
<dbReference type="InterPro" id="IPR050807">
    <property type="entry name" value="TransReg_Diox_bact_type"/>
</dbReference>
<dbReference type="PROSITE" id="PS50943">
    <property type="entry name" value="HTH_CROC1"/>
    <property type="match status" value="1"/>
</dbReference>
<dbReference type="PANTHER" id="PTHR46797">
    <property type="entry name" value="HTH-TYPE TRANSCRIPTIONAL REGULATOR"/>
    <property type="match status" value="1"/>
</dbReference>
<dbReference type="Proteomes" id="UP000612456">
    <property type="component" value="Unassembled WGS sequence"/>
</dbReference>
<dbReference type="RefSeq" id="WP_188991883.1">
    <property type="nucleotide sequence ID" value="NZ_BMHP01000002.1"/>
</dbReference>
<sequence length="87" mass="10173">MKKASYDHVDWRNESKLYSEIGRRIRGARRSKGFTQVELSERVKLSRPSISYLENGQQNITLHAIYEICFVLDVPIHKILPNNIKES</sequence>
<dbReference type="GO" id="GO:0005829">
    <property type="term" value="C:cytosol"/>
    <property type="evidence" value="ECO:0007669"/>
    <property type="project" value="TreeGrafter"/>
</dbReference>
<evidence type="ECO:0000259" key="2">
    <source>
        <dbReference type="PROSITE" id="PS50943"/>
    </source>
</evidence>
<dbReference type="GO" id="GO:0003677">
    <property type="term" value="F:DNA binding"/>
    <property type="evidence" value="ECO:0007669"/>
    <property type="project" value="UniProtKB-KW"/>
</dbReference>
<proteinExistence type="predicted"/>
<dbReference type="InterPro" id="IPR001387">
    <property type="entry name" value="Cro/C1-type_HTH"/>
</dbReference>
<organism evidence="3 4">
    <name type="scientific">Paenibacillus nasutitermitis</name>
    <dbReference type="NCBI Taxonomy" id="1652958"/>
    <lineage>
        <taxon>Bacteria</taxon>
        <taxon>Bacillati</taxon>
        <taxon>Bacillota</taxon>
        <taxon>Bacilli</taxon>
        <taxon>Bacillales</taxon>
        <taxon>Paenibacillaceae</taxon>
        <taxon>Paenibacillus</taxon>
    </lineage>
</organism>
<gene>
    <name evidence="3" type="ORF">GCM10010911_20670</name>
</gene>
<dbReference type="AlphaFoldDB" id="A0A917DR20"/>
<keyword evidence="4" id="KW-1185">Reference proteome</keyword>
<dbReference type="InterPro" id="IPR010982">
    <property type="entry name" value="Lambda_DNA-bd_dom_sf"/>
</dbReference>
<accession>A0A917DR20</accession>
<dbReference type="GO" id="GO:0003700">
    <property type="term" value="F:DNA-binding transcription factor activity"/>
    <property type="evidence" value="ECO:0007669"/>
    <property type="project" value="TreeGrafter"/>
</dbReference>
<comment type="caution">
    <text evidence="3">The sequence shown here is derived from an EMBL/GenBank/DDBJ whole genome shotgun (WGS) entry which is preliminary data.</text>
</comment>
<dbReference type="Pfam" id="PF01381">
    <property type="entry name" value="HTH_3"/>
    <property type="match status" value="1"/>
</dbReference>
<name>A0A917DR20_9BACL</name>
<evidence type="ECO:0000256" key="1">
    <source>
        <dbReference type="ARBA" id="ARBA00023125"/>
    </source>
</evidence>
<dbReference type="SMART" id="SM00530">
    <property type="entry name" value="HTH_XRE"/>
    <property type="match status" value="1"/>
</dbReference>
<evidence type="ECO:0000313" key="3">
    <source>
        <dbReference type="EMBL" id="GGD62788.1"/>
    </source>
</evidence>
<reference evidence="3" key="2">
    <citation type="submission" date="2020-09" db="EMBL/GenBank/DDBJ databases">
        <authorList>
            <person name="Sun Q."/>
            <person name="Zhou Y."/>
        </authorList>
    </citation>
    <scope>NUCLEOTIDE SEQUENCE</scope>
    <source>
        <strain evidence="3">CGMCC 1.15178</strain>
    </source>
</reference>
<dbReference type="CDD" id="cd00093">
    <property type="entry name" value="HTH_XRE"/>
    <property type="match status" value="1"/>
</dbReference>
<dbReference type="EMBL" id="BMHP01000002">
    <property type="protein sequence ID" value="GGD62788.1"/>
    <property type="molecule type" value="Genomic_DNA"/>
</dbReference>
<dbReference type="Gene3D" id="1.10.260.40">
    <property type="entry name" value="lambda repressor-like DNA-binding domains"/>
    <property type="match status" value="1"/>
</dbReference>